<feature type="repeat" description="TPR" evidence="3">
    <location>
        <begin position="217"/>
        <end position="250"/>
    </location>
</feature>
<evidence type="ECO:0000313" key="6">
    <source>
        <dbReference type="EMBL" id="PHX54625.1"/>
    </source>
</evidence>
<dbReference type="Pfam" id="PF00515">
    <property type="entry name" value="TPR_1"/>
    <property type="match status" value="1"/>
</dbReference>
<evidence type="ECO:0000256" key="2">
    <source>
        <dbReference type="ARBA" id="ARBA00022803"/>
    </source>
</evidence>
<dbReference type="EMBL" id="NXIB02000088">
    <property type="protein sequence ID" value="PHX54625.1"/>
    <property type="molecule type" value="Genomic_DNA"/>
</dbReference>
<dbReference type="SUPFAM" id="SSF48439">
    <property type="entry name" value="Protein prenylyltransferase"/>
    <property type="match status" value="1"/>
</dbReference>
<evidence type="ECO:0000313" key="7">
    <source>
        <dbReference type="Proteomes" id="UP000226442"/>
    </source>
</evidence>
<evidence type="ECO:0000256" key="4">
    <source>
        <dbReference type="SAM" id="MobiDB-lite"/>
    </source>
</evidence>
<comment type="caution">
    <text evidence="6">The sequence shown here is derived from an EMBL/GenBank/DDBJ whole genome shotgun (WGS) entry which is preliminary data.</text>
</comment>
<dbReference type="SMART" id="SM00028">
    <property type="entry name" value="TPR"/>
    <property type="match status" value="5"/>
</dbReference>
<keyword evidence="1" id="KW-0677">Repeat</keyword>
<dbReference type="AlphaFoldDB" id="A0A2G4EYM0"/>
<evidence type="ECO:0000256" key="1">
    <source>
        <dbReference type="ARBA" id="ARBA00022737"/>
    </source>
</evidence>
<dbReference type="Pfam" id="PF13432">
    <property type="entry name" value="TPR_16"/>
    <property type="match status" value="2"/>
</dbReference>
<dbReference type="PANTHER" id="PTHR44943:SF8">
    <property type="entry name" value="TPR REPEAT-CONTAINING PROTEIN MJ0263"/>
    <property type="match status" value="1"/>
</dbReference>
<reference evidence="6" key="1">
    <citation type="submission" date="2017-10" db="EMBL/GenBank/DDBJ databases">
        <title>Draft genome sequence of the planktic cyanobacteria Tychonema bourrellyi isolated from alpine lentic freshwater.</title>
        <authorList>
            <person name="Tett A."/>
            <person name="Armanini F."/>
            <person name="Asnicar F."/>
            <person name="Boscaini A."/>
            <person name="Pasolli E."/>
            <person name="Zolfo M."/>
            <person name="Donati C."/>
            <person name="Salmaso N."/>
            <person name="Segata N."/>
        </authorList>
    </citation>
    <scope>NUCLEOTIDE SEQUENCE</scope>
    <source>
        <strain evidence="6">FEM_GT703</strain>
    </source>
</reference>
<feature type="repeat" description="TPR" evidence="3">
    <location>
        <begin position="183"/>
        <end position="216"/>
    </location>
</feature>
<evidence type="ECO:0000256" key="3">
    <source>
        <dbReference type="PROSITE-ProRule" id="PRU00339"/>
    </source>
</evidence>
<dbReference type="OrthoDB" id="3882674at2"/>
<keyword evidence="7" id="KW-1185">Reference proteome</keyword>
<proteinExistence type="predicted"/>
<evidence type="ECO:0000259" key="5">
    <source>
        <dbReference type="Pfam" id="PF12770"/>
    </source>
</evidence>
<feature type="repeat" description="TPR" evidence="3">
    <location>
        <begin position="285"/>
        <end position="318"/>
    </location>
</feature>
<dbReference type="InterPro" id="IPR011990">
    <property type="entry name" value="TPR-like_helical_dom_sf"/>
</dbReference>
<dbReference type="PANTHER" id="PTHR44943">
    <property type="entry name" value="CELLULOSE SYNTHASE OPERON PROTEIN C"/>
    <property type="match status" value="1"/>
</dbReference>
<sequence length="1036" mass="116502">MLNKIWRFLKQLIQRLFGTNPKIEPTPPQPRPTLTDAEYEAKLMELLEGVNQGWGRGDVAEFLIAKQIKNGDLAAWLRRFGDRLLEGAQGSTASADAVVSLQELARRLELLGGVAGGELGECAGNVGREILVEFPVVSGEGGEGVDGKAEEWKKRGNEQYNLGNFEDAIASYDKALEFKPDYHQAWYCRGYALYKLGLFEDAIASYDKALEFKPDLHTVWNNRGYTLDDLGRLEDAIASYDKALEIKPDDHEAWNNRGIALRNLGRLEEAIASYDKALEFKPDDDAAWLNRGVALYRLGRFEEAIASYDKALEIKPDYHSAWFNRGIAVKNAPGYNQLVYEILQGQFPNSPPVTRTLLTHNLKQRGYEGQVLTLQAGLEYCHQNTHPEGYGQLHQALGNAHYSRGKLNSPNTYWNKAATSYQEALKTLTPDAFLKLHLEVLQKLIKTLVSLKQTEEAKRLQRYATELLHGLLQQQNYSQLTQQQLTDKLVSFEQLTVNIFIQSGQFAEALATAETDKNVCLSWLLDALPIPDYETEETVTHAQIQQLLNPTTAAIYWHLSDAALTTFIIKSDGLLSPETCLSDFPDEFEEWVKEWNQQYTDYQSKEKTSQVNHPWRGGMVSQFARLNAILKIDVIEQQLEGITELILIPHRDLHRFPIHALFSRDFVVSYLPSAAVGLSLQHRFSGISRLSPSLDPPKSPLRRGTLNESVPPSENTLNTLVPPFLRGARGDQSLENPAEIFDLPPSSDPPKSPLRRGTLNEQIPPLTSETLNTPVPPLARGARGVLSILSIENPHSTITDKNGQPKRLAPLPAAEIESEIICRMFDNSTRLEEDAATLDEVETLLQQPHNIFHFTGHGSYNFDTPLESTLYLSNTHRLTVREIIKHDLSNYQLICLPACETALTDKQTILAEYVGLTSGFMRAGVGCVVSTLWPIESGASTLLMIYFYQRWREAGDSLPVALANAQKWLREATREDLATWYQGEIDKISANSPQLSEDEFMLIDSFETDQLTLATMELDQPYQHPYYWAAFTITGL</sequence>
<dbReference type="PROSITE" id="PS50005">
    <property type="entry name" value="TPR"/>
    <property type="match status" value="5"/>
</dbReference>
<feature type="domain" description="CHAT" evidence="5">
    <location>
        <begin position="634"/>
        <end position="1035"/>
    </location>
</feature>
<dbReference type="InterPro" id="IPR024983">
    <property type="entry name" value="CHAT_dom"/>
</dbReference>
<dbReference type="InterPro" id="IPR051685">
    <property type="entry name" value="Ycf3/AcsC/BcsC/TPR_MFPF"/>
</dbReference>
<gene>
    <name evidence="6" type="ORF">CP500_015215</name>
</gene>
<accession>A0A2G4EYM0</accession>
<feature type="compositionally biased region" description="Polar residues" evidence="4">
    <location>
        <begin position="759"/>
        <end position="773"/>
    </location>
</feature>
<dbReference type="PROSITE" id="PS50293">
    <property type="entry name" value="TPR_REGION"/>
    <property type="match status" value="5"/>
</dbReference>
<organism evidence="6 7">
    <name type="scientific">Tychonema bourrellyi FEM_GT703</name>
    <dbReference type="NCBI Taxonomy" id="2040638"/>
    <lineage>
        <taxon>Bacteria</taxon>
        <taxon>Bacillati</taxon>
        <taxon>Cyanobacteriota</taxon>
        <taxon>Cyanophyceae</taxon>
        <taxon>Oscillatoriophycideae</taxon>
        <taxon>Oscillatoriales</taxon>
        <taxon>Microcoleaceae</taxon>
        <taxon>Tychonema</taxon>
    </lineage>
</organism>
<feature type="repeat" description="TPR" evidence="3">
    <location>
        <begin position="149"/>
        <end position="182"/>
    </location>
</feature>
<dbReference type="Gene3D" id="1.25.40.10">
    <property type="entry name" value="Tetratricopeptide repeat domain"/>
    <property type="match status" value="3"/>
</dbReference>
<dbReference type="Proteomes" id="UP000226442">
    <property type="component" value="Unassembled WGS sequence"/>
</dbReference>
<feature type="region of interest" description="Disordered" evidence="4">
    <location>
        <begin position="689"/>
        <end position="778"/>
    </location>
</feature>
<feature type="compositionally biased region" description="Polar residues" evidence="4">
    <location>
        <begin position="706"/>
        <end position="719"/>
    </location>
</feature>
<dbReference type="RefSeq" id="WP_096830364.1">
    <property type="nucleotide sequence ID" value="NZ_NXIB02000088.1"/>
</dbReference>
<dbReference type="InterPro" id="IPR019734">
    <property type="entry name" value="TPR_rpt"/>
</dbReference>
<name>A0A2G4EYM0_9CYAN</name>
<feature type="repeat" description="TPR" evidence="3">
    <location>
        <begin position="251"/>
        <end position="284"/>
    </location>
</feature>
<protein>
    <recommendedName>
        <fullName evidence="5">CHAT domain-containing protein</fullName>
    </recommendedName>
</protein>
<keyword evidence="2 3" id="KW-0802">TPR repeat</keyword>
<dbReference type="Pfam" id="PF12770">
    <property type="entry name" value="CHAT"/>
    <property type="match status" value="1"/>
</dbReference>